<reference evidence="2" key="2">
    <citation type="submission" date="2020-09" db="EMBL/GenBank/DDBJ databases">
        <authorList>
            <person name="Sun Q."/>
            <person name="Zhou Y."/>
        </authorList>
    </citation>
    <scope>NUCLEOTIDE SEQUENCE</scope>
    <source>
        <strain evidence="2">CGMCC 1.12506</strain>
    </source>
</reference>
<proteinExistence type="predicted"/>
<dbReference type="EMBL" id="BMFG01000003">
    <property type="protein sequence ID" value="GGD21775.1"/>
    <property type="molecule type" value="Genomic_DNA"/>
</dbReference>
<keyword evidence="1" id="KW-0472">Membrane</keyword>
<evidence type="ECO:0000313" key="3">
    <source>
        <dbReference type="Proteomes" id="UP000625735"/>
    </source>
</evidence>
<feature type="transmembrane region" description="Helical" evidence="1">
    <location>
        <begin position="33"/>
        <end position="53"/>
    </location>
</feature>
<keyword evidence="1" id="KW-0812">Transmembrane</keyword>
<evidence type="ECO:0000256" key="1">
    <source>
        <dbReference type="SAM" id="Phobius"/>
    </source>
</evidence>
<name>A0A916XZH9_9FLAO</name>
<keyword evidence="3" id="KW-1185">Reference proteome</keyword>
<dbReference type="AlphaFoldDB" id="A0A916XZH9"/>
<reference evidence="2" key="1">
    <citation type="journal article" date="2014" name="Int. J. Syst. Evol. Microbiol.">
        <title>Complete genome sequence of Corynebacterium casei LMG S-19264T (=DSM 44701T), isolated from a smear-ripened cheese.</title>
        <authorList>
            <consortium name="US DOE Joint Genome Institute (JGI-PGF)"/>
            <person name="Walter F."/>
            <person name="Albersmeier A."/>
            <person name="Kalinowski J."/>
            <person name="Ruckert C."/>
        </authorList>
    </citation>
    <scope>NUCLEOTIDE SEQUENCE</scope>
    <source>
        <strain evidence="2">CGMCC 1.12506</strain>
    </source>
</reference>
<dbReference type="Proteomes" id="UP000625735">
    <property type="component" value="Unassembled WGS sequence"/>
</dbReference>
<keyword evidence="1" id="KW-1133">Transmembrane helix</keyword>
<evidence type="ECO:0000313" key="2">
    <source>
        <dbReference type="EMBL" id="GGD21775.1"/>
    </source>
</evidence>
<organism evidence="2 3">
    <name type="scientific">Flavobacterium orientale</name>
    <dbReference type="NCBI Taxonomy" id="1756020"/>
    <lineage>
        <taxon>Bacteria</taxon>
        <taxon>Pseudomonadati</taxon>
        <taxon>Bacteroidota</taxon>
        <taxon>Flavobacteriia</taxon>
        <taxon>Flavobacteriales</taxon>
        <taxon>Flavobacteriaceae</taxon>
        <taxon>Flavobacterium</taxon>
    </lineage>
</organism>
<dbReference type="InterPro" id="IPR049641">
    <property type="entry name" value="THIVI_2564-like"/>
</dbReference>
<feature type="transmembrane region" description="Helical" evidence="1">
    <location>
        <begin position="6"/>
        <end position="26"/>
    </location>
</feature>
<comment type="caution">
    <text evidence="2">The sequence shown here is derived from an EMBL/GenBank/DDBJ whole genome shotgun (WGS) entry which is preliminary data.</text>
</comment>
<dbReference type="RefSeq" id="WP_188361456.1">
    <property type="nucleotide sequence ID" value="NZ_BMFG01000003.1"/>
</dbReference>
<gene>
    <name evidence="2" type="ORF">GCM10011343_10190</name>
</gene>
<accession>A0A916XZH9</accession>
<protein>
    <submittedName>
        <fullName evidence="2">Uncharacterized protein</fullName>
    </submittedName>
</protein>
<sequence>MPILNILLVLIVVGFLLWVVNTYIPMDRKIKGIFNIIVVIGVVIWLLKVFGLLDSVKNITI</sequence>
<dbReference type="NCBIfam" id="NF041949">
    <property type="entry name" value="THIVI_2564_fam"/>
    <property type="match status" value="1"/>
</dbReference>